<evidence type="ECO:0000259" key="1">
    <source>
        <dbReference type="Pfam" id="PF00535"/>
    </source>
</evidence>
<feature type="domain" description="Glycosyltransferase 2-like" evidence="1">
    <location>
        <begin position="6"/>
        <end position="166"/>
    </location>
</feature>
<gene>
    <name evidence="2" type="ORF">EC604_17545</name>
</gene>
<keyword evidence="2" id="KW-0808">Transferase</keyword>
<dbReference type="PANTHER" id="PTHR48090">
    <property type="entry name" value="UNDECAPRENYL-PHOSPHATE 4-DEOXY-4-FORMAMIDO-L-ARABINOSE TRANSFERASE-RELATED"/>
    <property type="match status" value="1"/>
</dbReference>
<evidence type="ECO:0000313" key="2">
    <source>
        <dbReference type="EMBL" id="KAA8785648.1"/>
    </source>
</evidence>
<organism evidence="2 3">
    <name type="scientific">Paenibacillus amylolyticus</name>
    <dbReference type="NCBI Taxonomy" id="1451"/>
    <lineage>
        <taxon>Bacteria</taxon>
        <taxon>Bacillati</taxon>
        <taxon>Bacillota</taxon>
        <taxon>Bacilli</taxon>
        <taxon>Bacillales</taxon>
        <taxon>Paenibacillaceae</taxon>
        <taxon>Paenibacillus</taxon>
    </lineage>
</organism>
<protein>
    <submittedName>
        <fullName evidence="2">Glycosyltransferase family 2 protein</fullName>
    </submittedName>
</protein>
<dbReference type="InterPro" id="IPR029044">
    <property type="entry name" value="Nucleotide-diphossugar_trans"/>
</dbReference>
<dbReference type="Gene3D" id="3.90.550.10">
    <property type="entry name" value="Spore Coat Polysaccharide Biosynthesis Protein SpsA, Chain A"/>
    <property type="match status" value="1"/>
</dbReference>
<dbReference type="SUPFAM" id="SSF53448">
    <property type="entry name" value="Nucleotide-diphospho-sugar transferases"/>
    <property type="match status" value="1"/>
</dbReference>
<dbReference type="AlphaFoldDB" id="A0A5M9WW06"/>
<accession>A0A5M9WW06</accession>
<dbReference type="InterPro" id="IPR001173">
    <property type="entry name" value="Glyco_trans_2-like"/>
</dbReference>
<comment type="caution">
    <text evidence="2">The sequence shown here is derived from an EMBL/GenBank/DDBJ whole genome shotgun (WGS) entry which is preliminary data.</text>
</comment>
<dbReference type="GO" id="GO:0016740">
    <property type="term" value="F:transferase activity"/>
    <property type="evidence" value="ECO:0007669"/>
    <property type="project" value="UniProtKB-KW"/>
</dbReference>
<proteinExistence type="predicted"/>
<sequence length="248" mass="28456">MTKTLIIIPAYNEEKNILKVLQEVKEDLVGADILVIDDCSKDRTREVVQNVKGVNLISLPVNLGYSGALQTGFKFAVENSYDIVIQFDGDGQHIASEAKALINVLIEENADIVIGSRFKKENDYNHSFFRKMGTNFFKVIIRSVCKVDITDPTSGFQVLRKSVFQNYALMNNYPEYPDANLIIDMLLRGFRVSEYQVRMRNREFGESMHSGIIKPVKYMIKMFYAIVFVLLKSQRLSKDNNKFKESVR</sequence>
<dbReference type="EMBL" id="RIAS01000009">
    <property type="protein sequence ID" value="KAA8785648.1"/>
    <property type="molecule type" value="Genomic_DNA"/>
</dbReference>
<dbReference type="OrthoDB" id="9810303at2"/>
<dbReference type="CDD" id="cd04179">
    <property type="entry name" value="DPM_DPG-synthase_like"/>
    <property type="match status" value="1"/>
</dbReference>
<dbReference type="RefSeq" id="WP_123065406.1">
    <property type="nucleotide sequence ID" value="NZ_RIAS01000009.1"/>
</dbReference>
<dbReference type="Proteomes" id="UP000323664">
    <property type="component" value="Unassembled WGS sequence"/>
</dbReference>
<name>A0A5M9WW06_PAEAM</name>
<dbReference type="Pfam" id="PF00535">
    <property type="entry name" value="Glycos_transf_2"/>
    <property type="match status" value="1"/>
</dbReference>
<reference evidence="2 3" key="1">
    <citation type="journal article" date="2019" name="J. Ind. Microbiol. Biotechnol.">
        <title>Paenibacillus amylolyticus 27C64 has a diverse set of carbohydrate-active enzymes and complete pectin deconstruction system.</title>
        <authorList>
            <person name="Keggi C."/>
            <person name="Doran-Peterson J."/>
        </authorList>
    </citation>
    <scope>NUCLEOTIDE SEQUENCE [LARGE SCALE GENOMIC DNA]</scope>
    <source>
        <strain evidence="2 3">27C64</strain>
    </source>
</reference>
<evidence type="ECO:0000313" key="3">
    <source>
        <dbReference type="Proteomes" id="UP000323664"/>
    </source>
</evidence>
<dbReference type="InterPro" id="IPR050256">
    <property type="entry name" value="Glycosyltransferase_2"/>
</dbReference>